<dbReference type="InterPro" id="IPR000362">
    <property type="entry name" value="Fumarate_lyase_fam"/>
</dbReference>
<proteinExistence type="predicted"/>
<sequence>MIALACGEVAEGRWDSEFIVDIFEGSGGTSTNMNFNEVIARRAQQIGGDKVPVHPNDPVNPWQSTNDVYPAAMEIAVHRLLLPLVDELQQLRQAFAKHRRGMAEVLHLGRTCMQDAQPMMLGQKFGGYAELTARRPKN</sequence>
<dbReference type="GO" id="GO:0006531">
    <property type="term" value="P:aspartate metabolic process"/>
    <property type="evidence" value="ECO:0007669"/>
    <property type="project" value="TreeGrafter"/>
</dbReference>
<dbReference type="EMBL" id="SNXS01000001">
    <property type="protein sequence ID" value="TDP74536.1"/>
    <property type="molecule type" value="Genomic_DNA"/>
</dbReference>
<dbReference type="InterPro" id="IPR051546">
    <property type="entry name" value="Aspartate_Ammonia-Lyase"/>
</dbReference>
<organism evidence="2 3">
    <name type="scientific">Roseateles toxinivorans</name>
    <dbReference type="NCBI Taxonomy" id="270368"/>
    <lineage>
        <taxon>Bacteria</taxon>
        <taxon>Pseudomonadati</taxon>
        <taxon>Pseudomonadota</taxon>
        <taxon>Betaproteobacteria</taxon>
        <taxon>Burkholderiales</taxon>
        <taxon>Sphaerotilaceae</taxon>
        <taxon>Roseateles</taxon>
    </lineage>
</organism>
<evidence type="ECO:0000313" key="3">
    <source>
        <dbReference type="Proteomes" id="UP000295361"/>
    </source>
</evidence>
<dbReference type="PANTHER" id="PTHR42696:SF2">
    <property type="entry name" value="ASPARTATE AMMONIA-LYASE"/>
    <property type="match status" value="1"/>
</dbReference>
<dbReference type="AlphaFoldDB" id="A0A4R6QTH8"/>
<dbReference type="InterPro" id="IPR024083">
    <property type="entry name" value="Fumarase/histidase_N"/>
</dbReference>
<evidence type="ECO:0000313" key="2">
    <source>
        <dbReference type="EMBL" id="TDP74536.1"/>
    </source>
</evidence>
<dbReference type="PANTHER" id="PTHR42696">
    <property type="entry name" value="ASPARTATE AMMONIA-LYASE"/>
    <property type="match status" value="1"/>
</dbReference>
<dbReference type="InterPro" id="IPR022761">
    <property type="entry name" value="Fumarate_lyase_N"/>
</dbReference>
<dbReference type="PRINTS" id="PR00149">
    <property type="entry name" value="FUMRATELYASE"/>
</dbReference>
<dbReference type="GO" id="GO:0005829">
    <property type="term" value="C:cytosol"/>
    <property type="evidence" value="ECO:0007669"/>
    <property type="project" value="TreeGrafter"/>
</dbReference>
<gene>
    <name evidence="2" type="ORF">DES47_101597</name>
</gene>
<comment type="caution">
    <text evidence="2">The sequence shown here is derived from an EMBL/GenBank/DDBJ whole genome shotgun (WGS) entry which is preliminary data.</text>
</comment>
<dbReference type="Gene3D" id="1.20.200.10">
    <property type="entry name" value="Fumarase/aspartase (Central domain)"/>
    <property type="match status" value="1"/>
</dbReference>
<dbReference type="Proteomes" id="UP000295361">
    <property type="component" value="Unassembled WGS sequence"/>
</dbReference>
<dbReference type="GO" id="GO:0008797">
    <property type="term" value="F:aspartate ammonia-lyase activity"/>
    <property type="evidence" value="ECO:0007669"/>
    <property type="project" value="TreeGrafter"/>
</dbReference>
<keyword evidence="2" id="KW-0456">Lyase</keyword>
<protein>
    <submittedName>
        <fullName evidence="2">Lyase family enzyme</fullName>
    </submittedName>
</protein>
<dbReference type="InterPro" id="IPR008948">
    <property type="entry name" value="L-Aspartase-like"/>
</dbReference>
<dbReference type="InParanoid" id="A0A4R6QTH8"/>
<reference evidence="2 3" key="1">
    <citation type="submission" date="2019-03" db="EMBL/GenBank/DDBJ databases">
        <title>Genomic Encyclopedia of Type Strains, Phase IV (KMG-IV): sequencing the most valuable type-strain genomes for metagenomic binning, comparative biology and taxonomic classification.</title>
        <authorList>
            <person name="Goeker M."/>
        </authorList>
    </citation>
    <scope>NUCLEOTIDE SEQUENCE [LARGE SCALE GENOMIC DNA]</scope>
    <source>
        <strain evidence="2 3">DSM 16998</strain>
    </source>
</reference>
<evidence type="ECO:0000259" key="1">
    <source>
        <dbReference type="Pfam" id="PF00206"/>
    </source>
</evidence>
<accession>A0A4R6QTH8</accession>
<keyword evidence="3" id="KW-1185">Reference proteome</keyword>
<dbReference type="SUPFAM" id="SSF48557">
    <property type="entry name" value="L-aspartase-like"/>
    <property type="match status" value="1"/>
</dbReference>
<dbReference type="Pfam" id="PF00206">
    <property type="entry name" value="Lyase_1"/>
    <property type="match status" value="1"/>
</dbReference>
<feature type="domain" description="Fumarate lyase N-terminal" evidence="1">
    <location>
        <begin position="2"/>
        <end position="134"/>
    </location>
</feature>
<dbReference type="Gene3D" id="1.10.275.10">
    <property type="entry name" value="Fumarase/aspartase (N-terminal domain)"/>
    <property type="match status" value="1"/>
</dbReference>
<name>A0A4R6QTH8_9BURK</name>